<protein>
    <submittedName>
        <fullName evidence="1">Protein NRT1/ PTR FAMILY 3.1</fullName>
    </submittedName>
</protein>
<dbReference type="Proteomes" id="UP001060215">
    <property type="component" value="Chromosome 13"/>
</dbReference>
<accession>A0ACC0FQI8</accession>
<reference evidence="1 2" key="1">
    <citation type="journal article" date="2022" name="Plant J.">
        <title>Chromosome-level genome of Camellia lanceoleosa provides a valuable resource for understanding genome evolution and self-incompatibility.</title>
        <authorList>
            <person name="Gong W."/>
            <person name="Xiao S."/>
            <person name="Wang L."/>
            <person name="Liao Z."/>
            <person name="Chang Y."/>
            <person name="Mo W."/>
            <person name="Hu G."/>
            <person name="Li W."/>
            <person name="Zhao G."/>
            <person name="Zhu H."/>
            <person name="Hu X."/>
            <person name="Ji K."/>
            <person name="Xiang X."/>
            <person name="Song Q."/>
            <person name="Yuan D."/>
            <person name="Jin S."/>
            <person name="Zhang L."/>
        </authorList>
    </citation>
    <scope>NUCLEOTIDE SEQUENCE [LARGE SCALE GENOMIC DNA]</scope>
    <source>
        <strain evidence="1">SQ_2022a</strain>
    </source>
</reference>
<keyword evidence="2" id="KW-1185">Reference proteome</keyword>
<dbReference type="EMBL" id="CM045770">
    <property type="protein sequence ID" value="KAI7990619.1"/>
    <property type="molecule type" value="Genomic_DNA"/>
</dbReference>
<comment type="caution">
    <text evidence="1">The sequence shown here is derived from an EMBL/GenBank/DDBJ whole genome shotgun (WGS) entry which is preliminary data.</text>
</comment>
<evidence type="ECO:0000313" key="1">
    <source>
        <dbReference type="EMBL" id="KAI7990619.1"/>
    </source>
</evidence>
<sequence>MDRRLFHSHSFQIPPASMSIFSILTVLIGLVLYDRLFVPCARQFTGNPVGITCLQRMGIGFMLYIVATTVSALIKMKRKAVAAEHNLPDQTNTVIPISVFWLLSQHCIYGIADVFRSVGHMEFLYDQSPESMRSSAAALY</sequence>
<name>A0ACC0FQI8_9ERIC</name>
<organism evidence="1 2">
    <name type="scientific">Camellia lanceoleosa</name>
    <dbReference type="NCBI Taxonomy" id="1840588"/>
    <lineage>
        <taxon>Eukaryota</taxon>
        <taxon>Viridiplantae</taxon>
        <taxon>Streptophyta</taxon>
        <taxon>Embryophyta</taxon>
        <taxon>Tracheophyta</taxon>
        <taxon>Spermatophyta</taxon>
        <taxon>Magnoliopsida</taxon>
        <taxon>eudicotyledons</taxon>
        <taxon>Gunneridae</taxon>
        <taxon>Pentapetalae</taxon>
        <taxon>asterids</taxon>
        <taxon>Ericales</taxon>
        <taxon>Theaceae</taxon>
        <taxon>Camellia</taxon>
    </lineage>
</organism>
<evidence type="ECO:0000313" key="2">
    <source>
        <dbReference type="Proteomes" id="UP001060215"/>
    </source>
</evidence>
<proteinExistence type="predicted"/>
<gene>
    <name evidence="1" type="ORF">LOK49_LG12G02395</name>
</gene>